<dbReference type="AlphaFoldDB" id="A0AAE0FWG0"/>
<gene>
    <name evidence="3" type="ORF">CYMTET_24283</name>
</gene>
<dbReference type="SUPFAM" id="SSF57997">
    <property type="entry name" value="Tropomyosin"/>
    <property type="match status" value="1"/>
</dbReference>
<feature type="coiled-coil region" evidence="1">
    <location>
        <begin position="500"/>
        <end position="527"/>
    </location>
</feature>
<proteinExistence type="predicted"/>
<feature type="region of interest" description="Disordered" evidence="2">
    <location>
        <begin position="321"/>
        <end position="445"/>
    </location>
</feature>
<dbReference type="PANTHER" id="PTHR47357">
    <property type="entry name" value="COP1-INTERACTIVE PROTEIN 1"/>
    <property type="match status" value="1"/>
</dbReference>
<comment type="caution">
    <text evidence="3">The sequence shown here is derived from an EMBL/GenBank/DDBJ whole genome shotgun (WGS) entry which is preliminary data.</text>
</comment>
<organism evidence="3 4">
    <name type="scientific">Cymbomonas tetramitiformis</name>
    <dbReference type="NCBI Taxonomy" id="36881"/>
    <lineage>
        <taxon>Eukaryota</taxon>
        <taxon>Viridiplantae</taxon>
        <taxon>Chlorophyta</taxon>
        <taxon>Pyramimonadophyceae</taxon>
        <taxon>Pyramimonadales</taxon>
        <taxon>Pyramimonadaceae</taxon>
        <taxon>Cymbomonas</taxon>
    </lineage>
</organism>
<dbReference type="GO" id="GO:0005856">
    <property type="term" value="C:cytoskeleton"/>
    <property type="evidence" value="ECO:0007669"/>
    <property type="project" value="TreeGrafter"/>
</dbReference>
<evidence type="ECO:0000256" key="1">
    <source>
        <dbReference type="SAM" id="Coils"/>
    </source>
</evidence>
<dbReference type="Gene3D" id="1.20.5.170">
    <property type="match status" value="1"/>
</dbReference>
<sequence length="685" mass="74090">MAPKSYQISLVGTQGAVKPAVLEAAEEGLRLLTRDGRQFECFTYNDRLVRFCPADKRKIPGPADCLDAQVKTSSGNRDMRFRADSPQMVADICKDIANASNLAKKGGTPTPQTGEKIANAATAAAAASAFSKGAEMKAPTSDADLTYLPKTFAAQVYSAMTSYQLPVKIEVHIDKVLLKNAAGTTTLDTYSYLEQLKKCSLSEKEKNTMLLRVAGKDGNRELTIQTEEAASIVNLIQTAYAAKTGKNAGASGATPPPPPKAPTPPGSDAPKASPPPPPPPQASAPASGADAAKVSDLERQLKAAKSELEVVQKKAEMIEKRAATAETRASSAEQRADSAERQVDDHRQRAMHAERRAREDGDTRSADAMKRASDMEKKVRDLEKKVADVERGAYEKDSKITTAERAKTDAENRLGDLERRNRELEKKQMEESTKSSTSDEQVKVLRDQVQTLTSKLATAEGQAQMAQAEAKAKSDLLDQARTAAANAVASAPSGDNSAVEAQLRAEIASLKSESAGLKAQLETARSTNTQIQAVPNAAAPGGQREAELESELNKAHMFASRLRQALGERDERMVHMEKKMTALKKKKNGGIMHINSGGFASMEGSGSWALTTTPGKDVGSRYKAECIRVAQMEVNRLEREREEAVFMNQHLMTRLSDMDDTLRRLRGSLITGNLQVEQISPRKNP</sequence>
<dbReference type="Proteomes" id="UP001190700">
    <property type="component" value="Unassembled WGS sequence"/>
</dbReference>
<evidence type="ECO:0000313" key="4">
    <source>
        <dbReference type="Proteomes" id="UP001190700"/>
    </source>
</evidence>
<name>A0AAE0FWG0_9CHLO</name>
<keyword evidence="4" id="KW-1185">Reference proteome</keyword>
<feature type="compositionally biased region" description="Low complexity" evidence="2">
    <location>
        <begin position="324"/>
        <end position="333"/>
    </location>
</feature>
<keyword evidence="1" id="KW-0175">Coiled coil</keyword>
<dbReference type="EMBL" id="LGRX02012597">
    <property type="protein sequence ID" value="KAK3267144.1"/>
    <property type="molecule type" value="Genomic_DNA"/>
</dbReference>
<evidence type="ECO:0000313" key="3">
    <source>
        <dbReference type="EMBL" id="KAK3267144.1"/>
    </source>
</evidence>
<accession>A0AAE0FWG0</accession>
<evidence type="ECO:0000256" key="2">
    <source>
        <dbReference type="SAM" id="MobiDB-lite"/>
    </source>
</evidence>
<dbReference type="GO" id="GO:0005200">
    <property type="term" value="F:structural constituent of cytoskeleton"/>
    <property type="evidence" value="ECO:0007669"/>
    <property type="project" value="TreeGrafter"/>
</dbReference>
<feature type="compositionally biased region" description="Pro residues" evidence="2">
    <location>
        <begin position="254"/>
        <end position="282"/>
    </location>
</feature>
<protein>
    <submittedName>
        <fullName evidence="3">Uncharacterized protein</fullName>
    </submittedName>
</protein>
<reference evidence="3 4" key="1">
    <citation type="journal article" date="2015" name="Genome Biol. Evol.">
        <title>Comparative Genomics of a Bacterivorous Green Alga Reveals Evolutionary Causalities and Consequences of Phago-Mixotrophic Mode of Nutrition.</title>
        <authorList>
            <person name="Burns J.A."/>
            <person name="Paasch A."/>
            <person name="Narechania A."/>
            <person name="Kim E."/>
        </authorList>
    </citation>
    <scope>NUCLEOTIDE SEQUENCE [LARGE SCALE GENOMIC DNA]</scope>
    <source>
        <strain evidence="3 4">PLY_AMNH</strain>
    </source>
</reference>
<dbReference type="PANTHER" id="PTHR47357:SF1">
    <property type="entry name" value="SPINDLE POLE BODY COMPONENT 110"/>
    <property type="match status" value="1"/>
</dbReference>
<feature type="compositionally biased region" description="Low complexity" evidence="2">
    <location>
        <begin position="283"/>
        <end position="292"/>
    </location>
</feature>
<feature type="compositionally biased region" description="Basic and acidic residues" evidence="2">
    <location>
        <begin position="334"/>
        <end position="433"/>
    </location>
</feature>
<feature type="region of interest" description="Disordered" evidence="2">
    <location>
        <begin position="246"/>
        <end position="295"/>
    </location>
</feature>